<evidence type="ECO:0000313" key="8">
    <source>
        <dbReference type="Proteomes" id="UP000270094"/>
    </source>
</evidence>
<dbReference type="PANTHER" id="PTHR12268">
    <property type="entry name" value="E3 UBIQUITIN-PROTEIN LIGASE KCMF1"/>
    <property type="match status" value="1"/>
</dbReference>
<dbReference type="AlphaFoldDB" id="A0A3P7JPQ5"/>
<feature type="non-terminal residue" evidence="7">
    <location>
        <position position="242"/>
    </location>
</feature>
<keyword evidence="5" id="KW-0206">Cytoskeleton</keyword>
<dbReference type="OrthoDB" id="10057795at2759"/>
<dbReference type="InterPro" id="IPR050774">
    <property type="entry name" value="KCMF1/Dystrophin"/>
</dbReference>
<dbReference type="PANTHER" id="PTHR12268:SF14">
    <property type="entry name" value="DYSTROPHIN-1"/>
    <property type="match status" value="1"/>
</dbReference>
<dbReference type="CDD" id="cd00176">
    <property type="entry name" value="SPEC"/>
    <property type="match status" value="1"/>
</dbReference>
<keyword evidence="3" id="KW-0963">Cytoplasm</keyword>
<dbReference type="InterPro" id="IPR018159">
    <property type="entry name" value="Spectrin/alpha-actinin"/>
</dbReference>
<proteinExistence type="predicted"/>
<evidence type="ECO:0000313" key="7">
    <source>
        <dbReference type="EMBL" id="VDM81999.1"/>
    </source>
</evidence>
<dbReference type="SUPFAM" id="SSF46966">
    <property type="entry name" value="Spectrin repeat"/>
    <property type="match status" value="2"/>
</dbReference>
<evidence type="ECO:0000256" key="5">
    <source>
        <dbReference type="ARBA" id="ARBA00023212"/>
    </source>
</evidence>
<dbReference type="GO" id="GO:0045202">
    <property type="term" value="C:synapse"/>
    <property type="evidence" value="ECO:0007669"/>
    <property type="project" value="GOC"/>
</dbReference>
<feature type="coiled-coil region" evidence="6">
    <location>
        <begin position="1"/>
        <end position="28"/>
    </location>
</feature>
<keyword evidence="4" id="KW-0106">Calcium</keyword>
<evidence type="ECO:0000256" key="4">
    <source>
        <dbReference type="ARBA" id="ARBA00022837"/>
    </source>
</evidence>
<dbReference type="EMBL" id="UYYB01115544">
    <property type="protein sequence ID" value="VDM81999.1"/>
    <property type="molecule type" value="Genomic_DNA"/>
</dbReference>
<protein>
    <recommendedName>
        <fullName evidence="9">Dystrophin</fullName>
    </recommendedName>
</protein>
<evidence type="ECO:0008006" key="9">
    <source>
        <dbReference type="Google" id="ProtNLM"/>
    </source>
</evidence>
<comment type="subcellular location">
    <subcellularLocation>
        <location evidence="1">Cell membrane</location>
        <topology evidence="1">Peripheral membrane protein</topology>
        <orientation evidence="1">Cytoplasmic side</orientation>
    </subcellularLocation>
    <subcellularLocation>
        <location evidence="2">Cytoplasm</location>
    </subcellularLocation>
</comment>
<reference evidence="7 8" key="1">
    <citation type="submission" date="2018-11" db="EMBL/GenBank/DDBJ databases">
        <authorList>
            <consortium name="Pathogen Informatics"/>
        </authorList>
    </citation>
    <scope>NUCLEOTIDE SEQUENCE [LARGE SCALE GENOMIC DNA]</scope>
</reference>
<dbReference type="Pfam" id="PF00435">
    <property type="entry name" value="Spectrin"/>
    <property type="match status" value="1"/>
</dbReference>
<dbReference type="SMART" id="SM00150">
    <property type="entry name" value="SPEC"/>
    <property type="match status" value="1"/>
</dbReference>
<dbReference type="GO" id="GO:0099536">
    <property type="term" value="P:synaptic signaling"/>
    <property type="evidence" value="ECO:0007669"/>
    <property type="project" value="TreeGrafter"/>
</dbReference>
<accession>A0A3P7JPQ5</accession>
<dbReference type="Proteomes" id="UP000270094">
    <property type="component" value="Unassembled WGS sequence"/>
</dbReference>
<dbReference type="InterPro" id="IPR002017">
    <property type="entry name" value="Spectrin_repeat"/>
</dbReference>
<keyword evidence="6" id="KW-0175">Coiled coil</keyword>
<evidence type="ECO:0000256" key="1">
    <source>
        <dbReference type="ARBA" id="ARBA00004413"/>
    </source>
</evidence>
<dbReference type="Gene3D" id="1.20.58.60">
    <property type="match status" value="2"/>
</dbReference>
<evidence type="ECO:0000256" key="6">
    <source>
        <dbReference type="SAM" id="Coils"/>
    </source>
</evidence>
<dbReference type="GO" id="GO:0005886">
    <property type="term" value="C:plasma membrane"/>
    <property type="evidence" value="ECO:0007669"/>
    <property type="project" value="TreeGrafter"/>
</dbReference>
<organism evidence="7 8">
    <name type="scientific">Strongylus vulgaris</name>
    <name type="common">Blood worm</name>
    <dbReference type="NCBI Taxonomy" id="40348"/>
    <lineage>
        <taxon>Eukaryota</taxon>
        <taxon>Metazoa</taxon>
        <taxon>Ecdysozoa</taxon>
        <taxon>Nematoda</taxon>
        <taxon>Chromadorea</taxon>
        <taxon>Rhabditida</taxon>
        <taxon>Rhabditina</taxon>
        <taxon>Rhabditomorpha</taxon>
        <taxon>Strongyloidea</taxon>
        <taxon>Strongylidae</taxon>
        <taxon>Strongylus</taxon>
    </lineage>
</organism>
<gene>
    <name evidence="7" type="ORF">SVUK_LOCUS16997</name>
</gene>
<evidence type="ECO:0000256" key="3">
    <source>
        <dbReference type="ARBA" id="ARBA00022490"/>
    </source>
</evidence>
<evidence type="ECO:0000256" key="2">
    <source>
        <dbReference type="ARBA" id="ARBA00004496"/>
    </source>
</evidence>
<name>A0A3P7JPQ5_STRVU</name>
<sequence>MRDELTAIENLINELEQKKEAIKDVNAKGNAMLDTYTRDEAHNLSHELSKLNMRWSKFNDNLRIRRAVLEATLRSRTDFHTAFTEFEDWLGRIAESLSELETLTANTQSLKDTTKRREWIQKQKELEAELDAHEPVLRSVEEMGRKLGAGLDSGKERTEIQNRLEIVSQRWIDVRSIENSVRKRLTEAEQEWEKLTNTLSSLIGWIEDKSKEMLAQQPVGGSLSTVMAQGAWMKNVEKEMEV</sequence>
<keyword evidence="8" id="KW-1185">Reference proteome</keyword>